<dbReference type="InterPro" id="IPR009922">
    <property type="entry name" value="DUF1457"/>
</dbReference>
<proteinExistence type="predicted"/>
<dbReference type="Pfam" id="PF07310">
    <property type="entry name" value="PAS_5"/>
    <property type="match status" value="1"/>
</dbReference>
<evidence type="ECO:0000313" key="1">
    <source>
        <dbReference type="EMBL" id="SDF95442.1"/>
    </source>
</evidence>
<organism evidence="1 2">
    <name type="scientific">Thalassobaculum litoreum DSM 18839</name>
    <dbReference type="NCBI Taxonomy" id="1123362"/>
    <lineage>
        <taxon>Bacteria</taxon>
        <taxon>Pseudomonadati</taxon>
        <taxon>Pseudomonadota</taxon>
        <taxon>Alphaproteobacteria</taxon>
        <taxon>Rhodospirillales</taxon>
        <taxon>Thalassobaculaceae</taxon>
        <taxon>Thalassobaculum</taxon>
    </lineage>
</organism>
<keyword evidence="2" id="KW-1185">Reference proteome</keyword>
<accession>A0A8G2EVQ5</accession>
<dbReference type="AlphaFoldDB" id="A0A8G2EVQ5"/>
<sequence>MSETGYPGEIRTAGIAPDGLCADLFSHWLELCAASSAPDRIPVRSQIDMLTLPTQVLPWFFLQERRDGRYQSIIAGTRLTDEFGFEPRGRFMDELLSNAVYHARSKMFDTCLEVGLPFYYRGSLSKPADRYVGFQRLLLPLRATEDAPVCMLFGVLRFYERTALSDRELRLMEFDAGSLFHCSTYENGCWLSWPPGTAAHPGR</sequence>
<dbReference type="Proteomes" id="UP000198615">
    <property type="component" value="Unassembled WGS sequence"/>
</dbReference>
<evidence type="ECO:0000313" key="2">
    <source>
        <dbReference type="Proteomes" id="UP000198615"/>
    </source>
</evidence>
<dbReference type="EMBL" id="FNBW01000008">
    <property type="protein sequence ID" value="SDF95442.1"/>
    <property type="molecule type" value="Genomic_DNA"/>
</dbReference>
<name>A0A8G2EVQ5_9PROT</name>
<gene>
    <name evidence="1" type="ORF">SAMN05660686_02886</name>
</gene>
<protein>
    <submittedName>
        <fullName evidence="1">PAS domain-containing protein</fullName>
    </submittedName>
</protein>
<comment type="caution">
    <text evidence="1">The sequence shown here is derived from an EMBL/GenBank/DDBJ whole genome shotgun (WGS) entry which is preliminary data.</text>
</comment>
<reference evidence="1 2" key="1">
    <citation type="submission" date="2016-10" db="EMBL/GenBank/DDBJ databases">
        <authorList>
            <person name="Varghese N."/>
            <person name="Submissions S."/>
        </authorList>
    </citation>
    <scope>NUCLEOTIDE SEQUENCE [LARGE SCALE GENOMIC DNA]</scope>
    <source>
        <strain evidence="1 2">DSM 18839</strain>
    </source>
</reference>